<dbReference type="Proteomes" id="UP001163687">
    <property type="component" value="Chromosome"/>
</dbReference>
<keyword evidence="3" id="KW-1185">Reference proteome</keyword>
<name>A0AA35CLU7_9FIRM</name>
<reference evidence="2" key="1">
    <citation type="submission" date="2022-03" db="EMBL/GenBank/DDBJ databases">
        <title>Complete genome sequence of Caldinitratiruptor microaerophilus.</title>
        <authorList>
            <person name="Mukaiyama R."/>
            <person name="Nishiyama T."/>
            <person name="Ueda K."/>
        </authorList>
    </citation>
    <scope>NUCLEOTIDE SEQUENCE</scope>
    <source>
        <strain evidence="2">JCM 16183</strain>
    </source>
</reference>
<proteinExistence type="predicted"/>
<sequence length="213" mass="21834">MKCRGRVEVVIRTDGFGQPGENLADIRWDRDGTHLRLSPCARDRQATAEGTLGLLLVFRDPAGERVVRYSAPFRCVLPLPAGPGAGVVARTVEAGPVHVEPAPGVGLVAALPLVVELTTAGDPPGAAPDGPPSRVAAVPLPVAGGETGPVPGGSPPPATLTVQWGDPGDTASRGRPVRSYRATADRPGRYYPVGGASRHGTPLARRGTEGGSV</sequence>
<dbReference type="AlphaFoldDB" id="A0AA35CLU7"/>
<organism evidence="2 3">
    <name type="scientific">Caldinitratiruptor microaerophilus</name>
    <dbReference type="NCBI Taxonomy" id="671077"/>
    <lineage>
        <taxon>Bacteria</taxon>
        <taxon>Bacillati</taxon>
        <taxon>Bacillota</taxon>
        <taxon>Clostridia</taxon>
        <taxon>Eubacteriales</taxon>
        <taxon>Symbiobacteriaceae</taxon>
        <taxon>Caldinitratiruptor</taxon>
    </lineage>
</organism>
<evidence type="ECO:0000313" key="3">
    <source>
        <dbReference type="Proteomes" id="UP001163687"/>
    </source>
</evidence>
<dbReference type="RefSeq" id="WP_264843803.1">
    <property type="nucleotide sequence ID" value="NZ_AP025628.1"/>
</dbReference>
<evidence type="ECO:0000256" key="1">
    <source>
        <dbReference type="SAM" id="MobiDB-lite"/>
    </source>
</evidence>
<dbReference type="KEGG" id="cmic:caldi_07860"/>
<accession>A0AA35CLU7</accession>
<feature type="region of interest" description="Disordered" evidence="1">
    <location>
        <begin position="164"/>
        <end position="213"/>
    </location>
</feature>
<protein>
    <submittedName>
        <fullName evidence="2">Uncharacterized protein</fullName>
    </submittedName>
</protein>
<gene>
    <name evidence="2" type="ORF">caldi_07860</name>
</gene>
<evidence type="ECO:0000313" key="2">
    <source>
        <dbReference type="EMBL" id="BDG59696.1"/>
    </source>
</evidence>
<dbReference type="EMBL" id="AP025628">
    <property type="protein sequence ID" value="BDG59696.1"/>
    <property type="molecule type" value="Genomic_DNA"/>
</dbReference>